<comment type="caution">
    <text evidence="2">The sequence shown here is derived from an EMBL/GenBank/DDBJ whole genome shotgun (WGS) entry which is preliminary data.</text>
</comment>
<evidence type="ECO:0000313" key="3">
    <source>
        <dbReference type="Proteomes" id="UP001195963"/>
    </source>
</evidence>
<accession>A0ABS7E4L8</accession>
<dbReference type="InterPro" id="IPR010727">
    <property type="entry name" value="DUF1302"/>
</dbReference>
<feature type="chain" id="PRO_5046818711" evidence="1">
    <location>
        <begin position="22"/>
        <end position="606"/>
    </location>
</feature>
<keyword evidence="3" id="KW-1185">Reference proteome</keyword>
<dbReference type="RefSeq" id="WP_220110126.1">
    <property type="nucleotide sequence ID" value="NZ_JAHZST010000009.1"/>
</dbReference>
<organism evidence="2 3">
    <name type="scientific">Shewanella nanhaiensis</name>
    <dbReference type="NCBI Taxonomy" id="2864872"/>
    <lineage>
        <taxon>Bacteria</taxon>
        <taxon>Pseudomonadati</taxon>
        <taxon>Pseudomonadota</taxon>
        <taxon>Gammaproteobacteria</taxon>
        <taxon>Alteromonadales</taxon>
        <taxon>Shewanellaceae</taxon>
        <taxon>Shewanella</taxon>
    </lineage>
</organism>
<keyword evidence="1" id="KW-0732">Signal</keyword>
<proteinExistence type="predicted"/>
<gene>
    <name evidence="2" type="ORF">K0625_13180</name>
</gene>
<dbReference type="Proteomes" id="UP001195963">
    <property type="component" value="Unassembled WGS sequence"/>
</dbReference>
<dbReference type="EMBL" id="JAHZST010000009">
    <property type="protein sequence ID" value="MBW8184622.1"/>
    <property type="molecule type" value="Genomic_DNA"/>
</dbReference>
<feature type="signal peptide" evidence="1">
    <location>
        <begin position="1"/>
        <end position="21"/>
    </location>
</feature>
<dbReference type="Pfam" id="PF06980">
    <property type="entry name" value="DUF1302"/>
    <property type="match status" value="1"/>
</dbReference>
<evidence type="ECO:0000256" key="1">
    <source>
        <dbReference type="SAM" id="SignalP"/>
    </source>
</evidence>
<reference evidence="2 3" key="1">
    <citation type="submission" date="2021-07" db="EMBL/GenBank/DDBJ databases">
        <title>Shewanella sp. nov, isolated from SCS.</title>
        <authorList>
            <person name="Cao W.R."/>
        </authorList>
    </citation>
    <scope>NUCLEOTIDE SEQUENCE [LARGE SCALE GENOMIC DNA]</scope>
    <source>
        <strain evidence="2 3">NR704-98</strain>
    </source>
</reference>
<evidence type="ECO:0000313" key="2">
    <source>
        <dbReference type="EMBL" id="MBW8184622.1"/>
    </source>
</evidence>
<protein>
    <submittedName>
        <fullName evidence="2">DUF1302 domain-containing protein</fullName>
    </submittedName>
</protein>
<name>A0ABS7E4L8_9GAMM</name>
<sequence>MKLKKPVLIVFASMFCHPVYSADFYFGENKDIALQINSQLSLGASWRMTGQDPAFIGSKNGGTGATMTTDDGNLNFEKHDTYSQIIKGTNEFLLTRDNFGAFVRIKYWYDTELSDGDRPHGNSVNGYIPNRPLSDDGFADNTKFSGITLLDAYLFTQTEIGEMPLDLRLGRQVISWGESTFIQGGINSVNPFDVSAFRRPGATLKEAYLPVGMFYASLGVTESLSVEAFYQFEWEKTQIDGCGTLFSSADFVADGCNAVTISVNDQAALEGGFYAKRRDDVEPDDIGQYGLSLKYYSEALNDTEFGLYYLNIHSRVPMINAVRSATTTIPGVTDVFIPSSLDPTGGSLAALNPAYQVEFPEDLQFFGASFATNIKGVAVSGEISYKPDSPVQINGAEILNGVLSESPIFRYTPRVLATEKGGVAKGYDEFDVTQIQLTGIQFIEQFMGASRLSLIGEIGFVHTDGVEDSNQRYGRNTVFGLANFDLGNGINCTNLVVAGAIGSDCQDEGFTTDTAWGYRLNAVWEYPDLVAGISFKPTLSWSHDVDGNSPAPGQQFNEGSRAIGIALEASYLQKYATTLSYKSFSGGSHNTLQDKDFLALSLDISY</sequence>